<protein>
    <submittedName>
        <fullName evidence="1">(African queen) hypothetical protein</fullName>
    </submittedName>
</protein>
<evidence type="ECO:0000313" key="1">
    <source>
        <dbReference type="EMBL" id="CAG9564273.1"/>
    </source>
</evidence>
<organism evidence="1 2">
    <name type="scientific">Danaus chrysippus</name>
    <name type="common">African queen</name>
    <dbReference type="NCBI Taxonomy" id="151541"/>
    <lineage>
        <taxon>Eukaryota</taxon>
        <taxon>Metazoa</taxon>
        <taxon>Ecdysozoa</taxon>
        <taxon>Arthropoda</taxon>
        <taxon>Hexapoda</taxon>
        <taxon>Insecta</taxon>
        <taxon>Pterygota</taxon>
        <taxon>Neoptera</taxon>
        <taxon>Endopterygota</taxon>
        <taxon>Lepidoptera</taxon>
        <taxon>Glossata</taxon>
        <taxon>Ditrysia</taxon>
        <taxon>Papilionoidea</taxon>
        <taxon>Nymphalidae</taxon>
        <taxon>Danainae</taxon>
        <taxon>Danaini</taxon>
        <taxon>Danaina</taxon>
        <taxon>Danaus</taxon>
        <taxon>Anosia</taxon>
    </lineage>
</organism>
<comment type="caution">
    <text evidence="1">The sequence shown here is derived from an EMBL/GenBank/DDBJ whole genome shotgun (WGS) entry which is preliminary data.</text>
</comment>
<dbReference type="EMBL" id="CAKASE010000050">
    <property type="protein sequence ID" value="CAG9564273.1"/>
    <property type="molecule type" value="Genomic_DNA"/>
</dbReference>
<dbReference type="InterPro" id="IPR036691">
    <property type="entry name" value="Endo/exonu/phosph_ase_sf"/>
</dbReference>
<name>A0A8J2QLN0_9NEOP</name>
<gene>
    <name evidence="1" type="ORF">DCHRY22_LOCUS5283</name>
</gene>
<dbReference type="Proteomes" id="UP000789524">
    <property type="component" value="Unassembled WGS sequence"/>
</dbReference>
<evidence type="ECO:0000313" key="2">
    <source>
        <dbReference type="Proteomes" id="UP000789524"/>
    </source>
</evidence>
<accession>A0A8J2QLN0</accession>
<keyword evidence="2" id="KW-1185">Reference proteome</keyword>
<dbReference type="OrthoDB" id="7323539at2759"/>
<dbReference type="AlphaFoldDB" id="A0A8J2QLN0"/>
<proteinExistence type="predicted"/>
<sequence length="481" mass="54428">MCDSCKIVVNELLTFLQNKCDVLDEISLIQIAASWFNEEEIEKAKSIAYEDTTIKKINRKGDKKKDKDITDMVKVLKETDPDDMPIFVAKDLSRVPPVTFDHLDVTCVLKNLSTIRSQILILQQETNRLNNEFKSLKVLNKNMQQSALTITRHESQTREEVINPMQCQRPDSASKADANAYTQEASPSTVKAIPSYAALVKEGQGATTKGGANKDFTYSDMPCLHSGLRFSNKLPSKNNYTSNTNENIKEVDDDGFTKVQRKRKRILNMHGTSKNNNIKLKVADMTFNIYVSRFQSSTTEDDIKEYLTEKGIEAMGVEVLQSKMPTNFRSFKLVFKKNDYKETWLHSDELSLLDNINPNFYTLGTSAMNLANSHHGRPYGGVAILWHKNINATPVKCDSPRLTAIHIKGVDTSILLITVYMPTECNDNLEEFSDCLSKIITIADEKECHDCIIMGDFNADPQRFFGKELLQFANEKTCLVV</sequence>
<reference evidence="1" key="1">
    <citation type="submission" date="2021-09" db="EMBL/GenBank/DDBJ databases">
        <authorList>
            <person name="Martin H S."/>
        </authorList>
    </citation>
    <scope>NUCLEOTIDE SEQUENCE</scope>
</reference>
<dbReference type="SUPFAM" id="SSF56219">
    <property type="entry name" value="DNase I-like"/>
    <property type="match status" value="1"/>
</dbReference>
<dbReference type="Gene3D" id="3.60.10.10">
    <property type="entry name" value="Endonuclease/exonuclease/phosphatase"/>
    <property type="match status" value="1"/>
</dbReference>